<evidence type="ECO:0000313" key="3">
    <source>
        <dbReference type="EMBL" id="OQP62655.1"/>
    </source>
</evidence>
<dbReference type="Proteomes" id="UP000192796">
    <property type="component" value="Unassembled WGS sequence"/>
</dbReference>
<evidence type="ECO:0000256" key="1">
    <source>
        <dbReference type="ARBA" id="ARBA00006817"/>
    </source>
</evidence>
<dbReference type="EMBL" id="LVYD01000049">
    <property type="protein sequence ID" value="OQP62655.1"/>
    <property type="molecule type" value="Genomic_DNA"/>
</dbReference>
<evidence type="ECO:0000313" key="4">
    <source>
        <dbReference type="Proteomes" id="UP000192796"/>
    </source>
</evidence>
<dbReference type="RefSeq" id="WP_081148486.1">
    <property type="nucleotide sequence ID" value="NZ_LVYD01000049.1"/>
</dbReference>
<gene>
    <name evidence="3" type="ORF">A3860_26965</name>
</gene>
<sequence>MKNEPIIIERMFNAPADKVWKALTNIEEIRQWYFKLADFKAEKGFEFDFEGGPDDRKYLHKCRITEVVPGKKLQYSWRYEGYEGNSFVTFELIPEGGKTRLKLTHEGLETFPMNNPDFDKKNFLQGWTHIVGTSLKDFVEKVSV</sequence>
<feature type="domain" description="Activator of Hsp90 ATPase homologue 1/2-like C-terminal" evidence="2">
    <location>
        <begin position="13"/>
        <end position="139"/>
    </location>
</feature>
<dbReference type="SUPFAM" id="SSF55961">
    <property type="entry name" value="Bet v1-like"/>
    <property type="match status" value="1"/>
</dbReference>
<protein>
    <submittedName>
        <fullName evidence="3">ATPase</fullName>
    </submittedName>
</protein>
<dbReference type="InterPro" id="IPR013538">
    <property type="entry name" value="ASHA1/2-like_C"/>
</dbReference>
<proteinExistence type="inferred from homology"/>
<dbReference type="STRING" id="1703345.A3860_26965"/>
<reference evidence="3 4" key="1">
    <citation type="submission" date="2016-03" db="EMBL/GenBank/DDBJ databases">
        <title>Niastella vici sp. nov., isolated from farmland soil.</title>
        <authorList>
            <person name="Chen L."/>
            <person name="Wang D."/>
            <person name="Yang S."/>
            <person name="Wang G."/>
        </authorList>
    </citation>
    <scope>NUCLEOTIDE SEQUENCE [LARGE SCALE GENOMIC DNA]</scope>
    <source>
        <strain evidence="3 4">DJ57</strain>
    </source>
</reference>
<comment type="caution">
    <text evidence="3">The sequence shown here is derived from an EMBL/GenBank/DDBJ whole genome shotgun (WGS) entry which is preliminary data.</text>
</comment>
<dbReference type="Pfam" id="PF08327">
    <property type="entry name" value="AHSA1"/>
    <property type="match status" value="1"/>
</dbReference>
<organism evidence="3 4">
    <name type="scientific">Niastella vici</name>
    <dbReference type="NCBI Taxonomy" id="1703345"/>
    <lineage>
        <taxon>Bacteria</taxon>
        <taxon>Pseudomonadati</taxon>
        <taxon>Bacteroidota</taxon>
        <taxon>Chitinophagia</taxon>
        <taxon>Chitinophagales</taxon>
        <taxon>Chitinophagaceae</taxon>
        <taxon>Niastella</taxon>
    </lineage>
</organism>
<name>A0A1V9FWC8_9BACT</name>
<dbReference type="Gene3D" id="3.30.530.20">
    <property type="match status" value="1"/>
</dbReference>
<comment type="similarity">
    <text evidence="1">Belongs to the AHA1 family.</text>
</comment>
<dbReference type="CDD" id="cd07814">
    <property type="entry name" value="SRPBCC_CalC_Aha1-like"/>
    <property type="match status" value="1"/>
</dbReference>
<accession>A0A1V9FWC8</accession>
<dbReference type="InterPro" id="IPR023393">
    <property type="entry name" value="START-like_dom_sf"/>
</dbReference>
<keyword evidence="4" id="KW-1185">Reference proteome</keyword>
<dbReference type="OrthoDB" id="2355173at2"/>
<dbReference type="AlphaFoldDB" id="A0A1V9FWC8"/>
<evidence type="ECO:0000259" key="2">
    <source>
        <dbReference type="Pfam" id="PF08327"/>
    </source>
</evidence>